<evidence type="ECO:0008006" key="3">
    <source>
        <dbReference type="Google" id="ProtNLM"/>
    </source>
</evidence>
<proteinExistence type="predicted"/>
<comment type="caution">
    <text evidence="1">The sequence shown here is derived from an EMBL/GenBank/DDBJ whole genome shotgun (WGS) entry which is preliminary data.</text>
</comment>
<dbReference type="EMBL" id="JAKIKS010000276">
    <property type="protein sequence ID" value="MCL1127973.1"/>
    <property type="molecule type" value="Genomic_DNA"/>
</dbReference>
<dbReference type="Proteomes" id="UP001203423">
    <property type="component" value="Unassembled WGS sequence"/>
</dbReference>
<evidence type="ECO:0000313" key="1">
    <source>
        <dbReference type="EMBL" id="MCL1127973.1"/>
    </source>
</evidence>
<accession>A0ABT0LJW5</accession>
<dbReference type="SUPFAM" id="SSF53098">
    <property type="entry name" value="Ribonuclease H-like"/>
    <property type="match status" value="1"/>
</dbReference>
<organism evidence="1 2">
    <name type="scientific">Shewanella surugensis</name>
    <dbReference type="NCBI Taxonomy" id="212020"/>
    <lineage>
        <taxon>Bacteria</taxon>
        <taxon>Pseudomonadati</taxon>
        <taxon>Pseudomonadota</taxon>
        <taxon>Gammaproteobacteria</taxon>
        <taxon>Alteromonadales</taxon>
        <taxon>Shewanellaceae</taxon>
        <taxon>Shewanella</taxon>
    </lineage>
</organism>
<evidence type="ECO:0000313" key="2">
    <source>
        <dbReference type="Proteomes" id="UP001203423"/>
    </source>
</evidence>
<dbReference type="RefSeq" id="WP_248943396.1">
    <property type="nucleotide sequence ID" value="NZ_JAKIKS010000276.1"/>
</dbReference>
<dbReference type="InterPro" id="IPR012337">
    <property type="entry name" value="RNaseH-like_sf"/>
</dbReference>
<gene>
    <name evidence="1" type="ORF">L2764_26875</name>
</gene>
<sequence length="120" mass="14074">MTDYTWWKHQKQHDNDMISVLKDNSVATFFESIPFDKRSDINVGIEGYSIDQNKEVKFSLVQYRDPETKILYRFITTLPAGINPGKIAMLYFKRWTIEKAFNNSKSDLKEKKLGHLIVTP</sequence>
<reference evidence="1 2" key="1">
    <citation type="submission" date="2022-01" db="EMBL/GenBank/DDBJ databases">
        <title>Whole genome-based taxonomy of the Shewanellaceae.</title>
        <authorList>
            <person name="Martin-Rodriguez A.J."/>
        </authorList>
    </citation>
    <scope>NUCLEOTIDE SEQUENCE [LARGE SCALE GENOMIC DNA]</scope>
    <source>
        <strain evidence="1 2">DSM 17177</strain>
    </source>
</reference>
<keyword evidence="2" id="KW-1185">Reference proteome</keyword>
<protein>
    <recommendedName>
        <fullName evidence="3">Transposase IS4-like domain-containing protein</fullName>
    </recommendedName>
</protein>
<name>A0ABT0LJW5_9GAMM</name>